<dbReference type="EMBL" id="KI397486">
    <property type="protein sequence ID" value="ERM95370.1"/>
    <property type="molecule type" value="Genomic_DNA"/>
</dbReference>
<dbReference type="Proteomes" id="UP000017836">
    <property type="component" value="Unassembled WGS sequence"/>
</dbReference>
<dbReference type="PANTHER" id="PTHR33735:SF10">
    <property type="entry name" value="EXPRESSED PROTEIN"/>
    <property type="match status" value="1"/>
</dbReference>
<accession>W1NJL8</accession>
<name>W1NJL8_AMBTC</name>
<dbReference type="HOGENOM" id="CLU_2100130_0_0_1"/>
<proteinExistence type="predicted"/>
<dbReference type="eggNOG" id="ENOG502S4S2">
    <property type="taxonomic scope" value="Eukaryota"/>
</dbReference>
<organism evidence="1 2">
    <name type="scientific">Amborella trichopoda</name>
    <dbReference type="NCBI Taxonomy" id="13333"/>
    <lineage>
        <taxon>Eukaryota</taxon>
        <taxon>Viridiplantae</taxon>
        <taxon>Streptophyta</taxon>
        <taxon>Embryophyta</taxon>
        <taxon>Tracheophyta</taxon>
        <taxon>Spermatophyta</taxon>
        <taxon>Magnoliopsida</taxon>
        <taxon>Amborellales</taxon>
        <taxon>Amborellaceae</taxon>
        <taxon>Amborella</taxon>
    </lineage>
</organism>
<keyword evidence="2" id="KW-1185">Reference proteome</keyword>
<evidence type="ECO:0000313" key="1">
    <source>
        <dbReference type="EMBL" id="ERM95370.1"/>
    </source>
</evidence>
<dbReference type="PANTHER" id="PTHR33735">
    <property type="entry name" value="EXPRESSED PROTEIN"/>
    <property type="match status" value="1"/>
</dbReference>
<evidence type="ECO:0000313" key="2">
    <source>
        <dbReference type="Proteomes" id="UP000017836"/>
    </source>
</evidence>
<dbReference type="AlphaFoldDB" id="W1NJL8"/>
<dbReference type="OMA" id="RWKEGEV"/>
<protein>
    <submittedName>
        <fullName evidence="1">Uncharacterized protein</fullName>
    </submittedName>
</protein>
<dbReference type="Gramene" id="ERM95370">
    <property type="protein sequence ID" value="ERM95370"/>
    <property type="gene ID" value="AMTR_s00008p00201660"/>
</dbReference>
<gene>
    <name evidence="1" type="ORF">AMTR_s00008p00201660</name>
</gene>
<reference evidence="2" key="1">
    <citation type="journal article" date="2013" name="Science">
        <title>The Amborella genome and the evolution of flowering plants.</title>
        <authorList>
            <consortium name="Amborella Genome Project"/>
        </authorList>
    </citation>
    <scope>NUCLEOTIDE SEQUENCE [LARGE SCALE GENOMIC DNA]</scope>
</reference>
<sequence length="116" mass="13029">MGQLYKSHPSLFLRWKEGEVEEVIEKVETVAKVVEKVAIVVEEVSSYIADKLPEGGNLKEAAILVENVSKEVVNDAQVAKDLIHKLGELKDEVEEVIEPVVKNQELLRAKHDNKKT</sequence>